<dbReference type="EMBL" id="JAOB01000013">
    <property type="protein sequence ID" value="EUA68937.1"/>
    <property type="molecule type" value="Genomic_DNA"/>
</dbReference>
<dbReference type="AlphaFoldDB" id="X8DJX2"/>
<protein>
    <submittedName>
        <fullName evidence="1">Uncharacterized protein</fullName>
    </submittedName>
</protein>
<gene>
    <name evidence="1" type="ORF">I553_2125</name>
</gene>
<dbReference type="PATRIC" id="fig|1299334.3.peg.1619"/>
<sequence>MGVTVPGTGPGDVVAVLGPGVRGLCAAAAAKEAGPGL</sequence>
<evidence type="ECO:0000313" key="1">
    <source>
        <dbReference type="EMBL" id="EUA68937.1"/>
    </source>
</evidence>
<organism evidence="1">
    <name type="scientific">Mycobacterium xenopi 4042</name>
    <dbReference type="NCBI Taxonomy" id="1299334"/>
    <lineage>
        <taxon>Bacteria</taxon>
        <taxon>Bacillati</taxon>
        <taxon>Actinomycetota</taxon>
        <taxon>Actinomycetes</taxon>
        <taxon>Mycobacteriales</taxon>
        <taxon>Mycobacteriaceae</taxon>
        <taxon>Mycobacterium</taxon>
    </lineage>
</organism>
<reference evidence="1" key="1">
    <citation type="submission" date="2014-01" db="EMBL/GenBank/DDBJ databases">
        <authorList>
            <person name="Brown-Elliot B."/>
            <person name="Wallace R."/>
            <person name="Lenaerts A."/>
            <person name="Ordway D."/>
            <person name="DeGroote M.A."/>
            <person name="Parker T."/>
            <person name="Sizemore C."/>
            <person name="Tallon L.J."/>
            <person name="Sadzewicz L.K."/>
            <person name="Sengamalay N."/>
            <person name="Fraser C.M."/>
            <person name="Hine E."/>
            <person name="Shefchek K.A."/>
            <person name="Das S.P."/>
            <person name="Tettelin H."/>
        </authorList>
    </citation>
    <scope>NUCLEOTIDE SEQUENCE [LARGE SCALE GENOMIC DNA]</scope>
    <source>
        <strain evidence="1">4042</strain>
    </source>
</reference>
<comment type="caution">
    <text evidence="1">The sequence shown here is derived from an EMBL/GenBank/DDBJ whole genome shotgun (WGS) entry which is preliminary data.</text>
</comment>
<proteinExistence type="predicted"/>
<name>X8DJX2_MYCXE</name>
<accession>X8DJX2</accession>